<dbReference type="InterPro" id="IPR001192">
    <property type="entry name" value="PI-PLC_fam"/>
</dbReference>
<keyword evidence="5 6" id="KW-0807">Transducer</keyword>
<comment type="catalytic activity">
    <reaction evidence="1 6 9">
        <text>a 1,2-diacyl-sn-glycero-3-phospho-(1D-myo-inositol-4,5-bisphosphate) + H2O = 1D-myo-inositol 1,4,5-trisphosphate + a 1,2-diacyl-sn-glycerol + H(+)</text>
        <dbReference type="Rhea" id="RHEA:33179"/>
        <dbReference type="ChEBI" id="CHEBI:15377"/>
        <dbReference type="ChEBI" id="CHEBI:15378"/>
        <dbReference type="ChEBI" id="CHEBI:17815"/>
        <dbReference type="ChEBI" id="CHEBI:58456"/>
        <dbReference type="ChEBI" id="CHEBI:203600"/>
        <dbReference type="EC" id="3.1.4.11"/>
    </reaction>
</comment>
<dbReference type="EC" id="3.1.4.11" evidence="6"/>
<feature type="binding site" evidence="8">
    <location>
        <position position="410"/>
    </location>
    <ligand>
        <name>Ca(2+)</name>
        <dbReference type="ChEBI" id="CHEBI:29108"/>
    </ligand>
</feature>
<dbReference type="InterPro" id="IPR042531">
    <property type="entry name" value="PLC-beta_C_sf"/>
</dbReference>
<dbReference type="Pfam" id="PF00387">
    <property type="entry name" value="PI-PLC-Y"/>
    <property type="match status" value="1"/>
</dbReference>
<dbReference type="GO" id="GO:0043153">
    <property type="term" value="P:entrainment of circadian clock by photoperiod"/>
    <property type="evidence" value="ECO:0007669"/>
    <property type="project" value="UniProtKB-ARBA"/>
</dbReference>
<dbReference type="PROSITE" id="PS50008">
    <property type="entry name" value="PIPLC_Y_DOMAIN"/>
    <property type="match status" value="1"/>
</dbReference>
<evidence type="ECO:0000313" key="14">
    <source>
        <dbReference type="RefSeq" id="XP_033309401.1"/>
    </source>
</evidence>
<dbReference type="GeneID" id="117210465"/>
<proteinExistence type="predicted"/>
<feature type="active site" evidence="7">
    <location>
        <position position="329"/>
    </location>
</feature>
<dbReference type="SUPFAM" id="SSF47473">
    <property type="entry name" value="EF-hand"/>
    <property type="match status" value="1"/>
</dbReference>
<dbReference type="SMART" id="SM00239">
    <property type="entry name" value="C2"/>
    <property type="match status" value="1"/>
</dbReference>
<name>A0A6P8M716_9HYME</name>
<dbReference type="KEGG" id="bbif:117210465"/>
<feature type="active site" evidence="7">
    <location>
        <position position="376"/>
    </location>
</feature>
<dbReference type="Pfam" id="PF00168">
    <property type="entry name" value="C2"/>
    <property type="match status" value="1"/>
</dbReference>
<feature type="domain" description="PI-PLC Y-box" evidence="12">
    <location>
        <begin position="545"/>
        <end position="661"/>
    </location>
</feature>
<dbReference type="RefSeq" id="XP_033309401.1">
    <property type="nucleotide sequence ID" value="XM_033453510.1"/>
</dbReference>
<feature type="binding site" evidence="8">
    <location>
        <position position="359"/>
    </location>
    <ligand>
        <name>Ca(2+)</name>
        <dbReference type="ChEBI" id="CHEBI:29108"/>
    </ligand>
</feature>
<dbReference type="PROSITE" id="PS50007">
    <property type="entry name" value="PIPLC_X_DOMAIN"/>
    <property type="match status" value="1"/>
</dbReference>
<dbReference type="PANTHER" id="PTHR10336:SF36">
    <property type="entry name" value="1-PHOSPHATIDYLINOSITOL 4,5-BISPHOSPHATE PHOSPHODIESTERASE BETA-4"/>
    <property type="match status" value="1"/>
</dbReference>
<dbReference type="FunFam" id="1.10.238.10:FF:000024">
    <property type="entry name" value="1-phosphatidylinositol 4,5-bisphosphate phosphodiesterase"/>
    <property type="match status" value="1"/>
</dbReference>
<dbReference type="InterPro" id="IPR016280">
    <property type="entry name" value="PLC-beta"/>
</dbReference>
<dbReference type="GO" id="GO:0051209">
    <property type="term" value="P:release of sequestered calcium ion into cytosol"/>
    <property type="evidence" value="ECO:0007669"/>
    <property type="project" value="TreeGrafter"/>
</dbReference>
<dbReference type="GO" id="GO:0008344">
    <property type="term" value="P:adult locomotory behavior"/>
    <property type="evidence" value="ECO:0007669"/>
    <property type="project" value="UniProtKB-ARBA"/>
</dbReference>
<sequence length="1086" mass="124267">MTKKFEFNWRIEVPELLRNGSTFDRWFEDKENTEYEPNCLFKVDEYGFFIYWKSDGKDGDVIELAQVSDIRYGGTPKDPKLCHKISKHGTMEEIDQKSLTICSGIDYTNIHYQHVICADAKTAKDWQVGLRLITHNTKASNVCPTIQLMKHWMRLSFQVDPKGKVPVKVISKTFASGKTEKLVYQGLADMGLPSGKSDKIEPKDFTFEKFKNLYFKICPRNDIEELFQSITKGKSDTISLGQLVQFMNEKQRDPRLNEILYPLYDEKRCTEIINDYEQDEKARNDKSLTKEGFIRYLMSDENAPVFLDKLEEWMDMDQPLAHYYINSSHNTYLSGRQIGGKSTVEMYRQVLLAGCRCVELDCWDGKGEDEEPIITHGKAMCTDILFKDVIYALRDTAFVTSEYPIILSFENHCCLKQQYKLAKYCDEILGDLLLKEPLKDYPLEPGHPLPPPSALKRKILIKNKRLKPEVEKVELELFRSGQFEAKDEVVEDPSAPPSGPPEPPKEEPPPEAAPAEGAAPGEGGAEGEAPPVQYTGSTMACHPWLSSMINYAQPVKFQSFETAEKKNIHHNMSSFSETAALNYLKTNAVEFVNYNKRQMSRIYPKGTRADSSNYMPQVFWNAGCQMVALNFQTPDLPMQLNQGKFEYNATTGYLLKPDFMRRSDKIFDPFSEDVDGVITAQCSVQVIAGQFLSDKKVGTYVEVDMYGLPADTIKKEFRTRMVPGNGLNPVYNEEPFLFRKVVLPDLAVLRFGVYEESGKLLGQRILPLDGLQAGYRHISLKTEANFPMALPMLFCNIELKIYVPDGFEDFMAALSDPGGFSKGAEKQAETMKGLGIEQTDTKAEAKKKEEEKAKKEEWKPEPITIDTLKKEKAYKLGKKQQKDLDTMRKKHLKERQTMQKNHCAAIDKLVKGKDKSALLQDANVKKVISEQTAQWSAMVERQRKEEWEMLKNQTEAGREEFKKLIEIVQASQVKQLQAKHDKDIKDMNANQVKVSVETAKEVMNDKALKTKGDKDRRLREKKEQNTKKFMQERKTVQIKQGREKEKLKASHEKQVADLDGNINATIEMYKNEAIHLDMSSKTEFFV</sequence>
<evidence type="ECO:0000259" key="12">
    <source>
        <dbReference type="PROSITE" id="PS50008"/>
    </source>
</evidence>
<dbReference type="GO" id="GO:0016042">
    <property type="term" value="P:lipid catabolic process"/>
    <property type="evidence" value="ECO:0007669"/>
    <property type="project" value="UniProtKB-KW"/>
</dbReference>
<dbReference type="InterPro" id="IPR035892">
    <property type="entry name" value="C2_domain_sf"/>
</dbReference>
<comment type="cofactor">
    <cofactor evidence="8">
        <name>Ca(2+)</name>
        <dbReference type="ChEBI" id="CHEBI:29108"/>
    </cofactor>
    <text evidence="8">Binds 1 Ca(2+) ion per subunit.</text>
</comment>
<dbReference type="SUPFAM" id="SSF49562">
    <property type="entry name" value="C2 domain (Calcium/lipid-binding domain, CaLB)"/>
    <property type="match status" value="1"/>
</dbReference>
<keyword evidence="3 6" id="KW-0442">Lipid degradation</keyword>
<dbReference type="FunFam" id="2.60.40.150:FF:000008">
    <property type="entry name" value="1-phosphatidylinositol 4,5-bisphosphate phosphodiesterase"/>
    <property type="match status" value="1"/>
</dbReference>
<dbReference type="GO" id="GO:0042592">
    <property type="term" value="P:homeostatic process"/>
    <property type="evidence" value="ECO:0007669"/>
    <property type="project" value="UniProtKB-ARBA"/>
</dbReference>
<evidence type="ECO:0000256" key="6">
    <source>
        <dbReference type="PIRNR" id="PIRNR000956"/>
    </source>
</evidence>
<dbReference type="SUPFAM" id="SSF69989">
    <property type="entry name" value="C-terminal domain of PLC-beta"/>
    <property type="match status" value="1"/>
</dbReference>
<evidence type="ECO:0000259" key="11">
    <source>
        <dbReference type="PROSITE" id="PS50004"/>
    </source>
</evidence>
<evidence type="ECO:0000256" key="5">
    <source>
        <dbReference type="ARBA" id="ARBA00023224"/>
    </source>
</evidence>
<dbReference type="InterPro" id="IPR017946">
    <property type="entry name" value="PLC-like_Pdiesterase_TIM-brl"/>
</dbReference>
<evidence type="ECO:0000256" key="4">
    <source>
        <dbReference type="ARBA" id="ARBA00023098"/>
    </source>
</evidence>
<evidence type="ECO:0000256" key="1">
    <source>
        <dbReference type="ARBA" id="ARBA00001195"/>
    </source>
</evidence>
<dbReference type="PRINTS" id="PR00390">
    <property type="entry name" value="PHPHLIPASEC"/>
</dbReference>
<dbReference type="GO" id="GO:0046488">
    <property type="term" value="P:phosphatidylinositol metabolic process"/>
    <property type="evidence" value="ECO:0007669"/>
    <property type="project" value="TreeGrafter"/>
</dbReference>
<dbReference type="Pfam" id="PF22631">
    <property type="entry name" value="PLCB1-4-like_EFh"/>
    <property type="match status" value="1"/>
</dbReference>
<dbReference type="InterPro" id="IPR037862">
    <property type="entry name" value="PLC-beta_PH"/>
</dbReference>
<evidence type="ECO:0000256" key="8">
    <source>
        <dbReference type="PIRSR" id="PIRSR000956-2"/>
    </source>
</evidence>
<dbReference type="CDD" id="cd00275">
    <property type="entry name" value="C2_PLC_like"/>
    <property type="match status" value="1"/>
</dbReference>
<dbReference type="SMART" id="SM00149">
    <property type="entry name" value="PLCYc"/>
    <property type="match status" value="1"/>
</dbReference>
<dbReference type="Gene3D" id="2.30.29.240">
    <property type="match status" value="1"/>
</dbReference>
<feature type="domain" description="C2" evidence="11">
    <location>
        <begin position="662"/>
        <end position="788"/>
    </location>
</feature>
<feature type="region of interest" description="Disordered" evidence="10">
    <location>
        <begin position="486"/>
        <end position="534"/>
    </location>
</feature>
<evidence type="ECO:0000256" key="9">
    <source>
        <dbReference type="RuleBase" id="RU361133"/>
    </source>
</evidence>
<evidence type="ECO:0000256" key="10">
    <source>
        <dbReference type="SAM" id="MobiDB-lite"/>
    </source>
</evidence>
<dbReference type="InterPro" id="IPR053945">
    <property type="entry name" value="PLCB1-4-like_EFh"/>
</dbReference>
<dbReference type="SUPFAM" id="SSF51695">
    <property type="entry name" value="PLC-like phosphodiesterases"/>
    <property type="match status" value="1"/>
</dbReference>
<dbReference type="CDD" id="cd08591">
    <property type="entry name" value="PI-PLCc_beta"/>
    <property type="match status" value="1"/>
</dbReference>
<keyword evidence="2 6" id="KW-0378">Hydrolase</keyword>
<feature type="region of interest" description="Disordered" evidence="10">
    <location>
        <begin position="839"/>
        <end position="858"/>
    </location>
</feature>
<dbReference type="Gene3D" id="1.20.1230.10">
    <property type="entry name" value="Phospholipase C beta, distal C-terminal domain"/>
    <property type="match status" value="1"/>
</dbReference>
<evidence type="ECO:0000256" key="7">
    <source>
        <dbReference type="PIRSR" id="PIRSR000956-1"/>
    </source>
</evidence>
<dbReference type="SMART" id="SM00148">
    <property type="entry name" value="PLCXc"/>
    <property type="match status" value="1"/>
</dbReference>
<dbReference type="Gene3D" id="1.10.238.10">
    <property type="entry name" value="EF-hand"/>
    <property type="match status" value="1"/>
</dbReference>
<dbReference type="InterPro" id="IPR000909">
    <property type="entry name" value="PLipase_C_PInositol-sp_X_dom"/>
</dbReference>
<dbReference type="GO" id="GO:0004435">
    <property type="term" value="F:phosphatidylinositol-4,5-bisphosphate phospholipase C activity"/>
    <property type="evidence" value="ECO:0007669"/>
    <property type="project" value="UniProtKB-UniRule"/>
</dbReference>
<dbReference type="GO" id="GO:0048015">
    <property type="term" value="P:phosphatidylinositol-mediated signaling"/>
    <property type="evidence" value="ECO:0007669"/>
    <property type="project" value="TreeGrafter"/>
</dbReference>
<keyword evidence="8" id="KW-0479">Metal-binding</keyword>
<dbReference type="Proteomes" id="UP000515164">
    <property type="component" value="Unplaced"/>
</dbReference>
<protein>
    <recommendedName>
        <fullName evidence="6">1-phosphatidylinositol 4,5-bisphosphate phosphodiesterase</fullName>
        <ecNumber evidence="6">3.1.4.11</ecNumber>
    </recommendedName>
</protein>
<feature type="region of interest" description="Disordered" evidence="10">
    <location>
        <begin position="1009"/>
        <end position="1052"/>
    </location>
</feature>
<dbReference type="Gene3D" id="3.20.20.190">
    <property type="entry name" value="Phosphatidylinositol (PI) phosphodiesterase"/>
    <property type="match status" value="1"/>
</dbReference>
<evidence type="ECO:0000313" key="13">
    <source>
        <dbReference type="Proteomes" id="UP000515164"/>
    </source>
</evidence>
<feature type="binding site" evidence="8">
    <location>
        <position position="330"/>
    </location>
    <ligand>
        <name>Ca(2+)</name>
        <dbReference type="ChEBI" id="CHEBI:29108"/>
    </ligand>
</feature>
<dbReference type="InterPro" id="IPR001711">
    <property type="entry name" value="PLipase_C_Pinositol-sp_Y"/>
</dbReference>
<dbReference type="Pfam" id="PF17787">
    <property type="entry name" value="PH_14"/>
    <property type="match status" value="1"/>
</dbReference>
<feature type="binding site" evidence="8">
    <location>
        <position position="361"/>
    </location>
    <ligand>
        <name>Ca(2+)</name>
        <dbReference type="ChEBI" id="CHEBI:29108"/>
    </ligand>
</feature>
<evidence type="ECO:0000256" key="2">
    <source>
        <dbReference type="ARBA" id="ARBA00022801"/>
    </source>
</evidence>
<accession>A0A6P8M716</accession>
<dbReference type="GO" id="GO:0005509">
    <property type="term" value="F:calcium ion binding"/>
    <property type="evidence" value="ECO:0007669"/>
    <property type="project" value="UniProtKB-UniRule"/>
</dbReference>
<dbReference type="PIRSF" id="PIRSF000956">
    <property type="entry name" value="PLC-beta"/>
    <property type="match status" value="1"/>
</dbReference>
<dbReference type="InterPro" id="IPR000008">
    <property type="entry name" value="C2_dom"/>
</dbReference>
<dbReference type="PROSITE" id="PS50004">
    <property type="entry name" value="C2"/>
    <property type="match status" value="1"/>
</dbReference>
<dbReference type="Gene3D" id="2.60.40.150">
    <property type="entry name" value="C2 domain"/>
    <property type="match status" value="1"/>
</dbReference>
<dbReference type="AlphaFoldDB" id="A0A6P8M716"/>
<dbReference type="SUPFAM" id="SSF50729">
    <property type="entry name" value="PH domain-like"/>
    <property type="match status" value="1"/>
</dbReference>
<comment type="function">
    <text evidence="6">The production of the second messenger molecules diacylglycerol (DAG) and inositol 1,4,5-trisphosphate (IP3) is mediated by activated phosphatidylinositol-specific phospholipase C enzymes.</text>
</comment>
<dbReference type="PANTHER" id="PTHR10336">
    <property type="entry name" value="PHOSPHOINOSITIDE-SPECIFIC PHOSPHOLIPASE C FAMILY PROTEIN"/>
    <property type="match status" value="1"/>
</dbReference>
<keyword evidence="4 6" id="KW-0443">Lipid metabolism</keyword>
<evidence type="ECO:0000256" key="3">
    <source>
        <dbReference type="ARBA" id="ARBA00022963"/>
    </source>
</evidence>
<gene>
    <name evidence="14" type="primary">LOC117210465</name>
</gene>
<keyword evidence="8" id="KW-0106">Calcium</keyword>
<keyword evidence="13" id="KW-1185">Reference proteome</keyword>
<dbReference type="CDD" id="cd13361">
    <property type="entry name" value="PH_PLC_beta"/>
    <property type="match status" value="1"/>
</dbReference>
<organism evidence="13 14">
    <name type="scientific">Bombus bifarius</name>
    <dbReference type="NCBI Taxonomy" id="103933"/>
    <lineage>
        <taxon>Eukaryota</taxon>
        <taxon>Metazoa</taxon>
        <taxon>Ecdysozoa</taxon>
        <taxon>Arthropoda</taxon>
        <taxon>Hexapoda</taxon>
        <taxon>Insecta</taxon>
        <taxon>Pterygota</taxon>
        <taxon>Neoptera</taxon>
        <taxon>Endopterygota</taxon>
        <taxon>Hymenoptera</taxon>
        <taxon>Apocrita</taxon>
        <taxon>Aculeata</taxon>
        <taxon>Apoidea</taxon>
        <taxon>Anthophila</taxon>
        <taxon>Apidae</taxon>
        <taxon>Bombus</taxon>
        <taxon>Pyrobombus</taxon>
    </lineage>
</organism>
<dbReference type="InterPro" id="IPR011992">
    <property type="entry name" value="EF-hand-dom_pair"/>
</dbReference>
<dbReference type="Pfam" id="PF00388">
    <property type="entry name" value="PI-PLC-X"/>
    <property type="match status" value="1"/>
</dbReference>
<reference evidence="14" key="1">
    <citation type="submission" date="2025-08" db="UniProtKB">
        <authorList>
            <consortium name="RefSeq"/>
        </authorList>
    </citation>
    <scope>IDENTIFICATION</scope>
    <source>
        <tissue evidence="14">Muscle</tissue>
    </source>
</reference>